<comment type="subcellular location">
    <subcellularLocation>
        <location evidence="1">Cell membrane</location>
        <topology evidence="1">Multi-pass membrane protein</topology>
    </subcellularLocation>
</comment>
<protein>
    <submittedName>
        <fullName evidence="8">EscS/YscS/HrcS family type III secretion system export apparatus protein</fullName>
    </submittedName>
</protein>
<reference evidence="8 9" key="1">
    <citation type="submission" date="2017-03" db="EMBL/GenBank/DDBJ databases">
        <title>Genome analysis of Rhizobial strains effectives or ineffectives for nitrogen fixation isolated from bean seeds.</title>
        <authorList>
            <person name="Peralta H."/>
            <person name="Aguilar-Vera A."/>
            <person name="Mora Y."/>
            <person name="Vargas-Lagunas C."/>
            <person name="Girard L."/>
            <person name="Mora J."/>
        </authorList>
    </citation>
    <scope>NUCLEOTIDE SEQUENCE [LARGE SCALE GENOMIC DNA]</scope>
    <source>
        <strain evidence="8 9">CCGM3</strain>
    </source>
</reference>
<evidence type="ECO:0000256" key="3">
    <source>
        <dbReference type="ARBA" id="ARBA00022475"/>
    </source>
</evidence>
<dbReference type="EMBL" id="NAAC01000038">
    <property type="protein sequence ID" value="RDJ04501.1"/>
    <property type="molecule type" value="Genomic_DNA"/>
</dbReference>
<keyword evidence="6 7" id="KW-0472">Membrane</keyword>
<feature type="transmembrane region" description="Helical" evidence="7">
    <location>
        <begin position="53"/>
        <end position="74"/>
    </location>
</feature>
<keyword evidence="4 7" id="KW-0812">Transmembrane</keyword>
<dbReference type="Pfam" id="PF01313">
    <property type="entry name" value="Bac_export_3"/>
    <property type="match status" value="1"/>
</dbReference>
<name>A0A370KIL6_9HYPH</name>
<organism evidence="8 9">
    <name type="scientific">Rhizobium grahamii</name>
    <dbReference type="NCBI Taxonomy" id="1120045"/>
    <lineage>
        <taxon>Bacteria</taxon>
        <taxon>Pseudomonadati</taxon>
        <taxon>Pseudomonadota</taxon>
        <taxon>Alphaproteobacteria</taxon>
        <taxon>Hyphomicrobiales</taxon>
        <taxon>Rhizobiaceae</taxon>
        <taxon>Rhizobium/Agrobacterium group</taxon>
        <taxon>Rhizobium</taxon>
    </lineage>
</organism>
<dbReference type="GO" id="GO:0009306">
    <property type="term" value="P:protein secretion"/>
    <property type="evidence" value="ECO:0007669"/>
    <property type="project" value="InterPro"/>
</dbReference>
<gene>
    <name evidence="8" type="ORF">B5K06_27040</name>
</gene>
<sequence length="91" mass="9809">MNDATVVTHINQALVVFLIWVLPPLITAVIVGLTISIIQAATQIQDETLHLTVKLLAVVAVIALFAPLLSAPLIEQADRIFTEFPAMTSGY</sequence>
<dbReference type="PANTHER" id="PTHR34040:SF7">
    <property type="entry name" value="SURFACE PRESENTATION OF ANTIGENS PROTEIN SPAQ"/>
    <property type="match status" value="1"/>
</dbReference>
<keyword evidence="5 7" id="KW-1133">Transmembrane helix</keyword>
<dbReference type="OrthoDB" id="9806440at2"/>
<evidence type="ECO:0000313" key="9">
    <source>
        <dbReference type="Proteomes" id="UP000254939"/>
    </source>
</evidence>
<comment type="caution">
    <text evidence="8">The sequence shown here is derived from an EMBL/GenBank/DDBJ whole genome shotgun (WGS) entry which is preliminary data.</text>
</comment>
<keyword evidence="3" id="KW-1003">Cell membrane</keyword>
<accession>A0A370KIL6</accession>
<dbReference type="PANTHER" id="PTHR34040">
    <property type="entry name" value="FLAGELLAR BIOSYNTHETIC PROTEIN FLIQ"/>
    <property type="match status" value="1"/>
</dbReference>
<dbReference type="RefSeq" id="WP_114715217.1">
    <property type="nucleotide sequence ID" value="NZ_KZ857267.1"/>
</dbReference>
<dbReference type="Proteomes" id="UP000254939">
    <property type="component" value="Unassembled WGS sequence"/>
</dbReference>
<feature type="transmembrane region" description="Helical" evidence="7">
    <location>
        <begin position="12"/>
        <end position="41"/>
    </location>
</feature>
<comment type="similarity">
    <text evidence="2">Belongs to the FliQ/MopD/SpaQ family.</text>
</comment>
<dbReference type="GO" id="GO:0005886">
    <property type="term" value="C:plasma membrane"/>
    <property type="evidence" value="ECO:0007669"/>
    <property type="project" value="UniProtKB-SubCell"/>
</dbReference>
<dbReference type="InterPro" id="IPR002191">
    <property type="entry name" value="Bac_export_3"/>
</dbReference>
<dbReference type="PIRSF" id="PIRSF004669">
    <property type="entry name" value="FliQ"/>
    <property type="match status" value="1"/>
</dbReference>
<evidence type="ECO:0000256" key="7">
    <source>
        <dbReference type="SAM" id="Phobius"/>
    </source>
</evidence>
<evidence type="ECO:0000256" key="2">
    <source>
        <dbReference type="ARBA" id="ARBA00006156"/>
    </source>
</evidence>
<evidence type="ECO:0000256" key="4">
    <source>
        <dbReference type="ARBA" id="ARBA00022692"/>
    </source>
</evidence>
<evidence type="ECO:0000313" key="8">
    <source>
        <dbReference type="EMBL" id="RDJ04501.1"/>
    </source>
</evidence>
<dbReference type="PRINTS" id="PR00952">
    <property type="entry name" value="TYPE3IMQPROT"/>
</dbReference>
<evidence type="ECO:0000256" key="5">
    <source>
        <dbReference type="ARBA" id="ARBA00022989"/>
    </source>
</evidence>
<evidence type="ECO:0000256" key="6">
    <source>
        <dbReference type="ARBA" id="ARBA00023136"/>
    </source>
</evidence>
<proteinExistence type="inferred from homology"/>
<dbReference type="AlphaFoldDB" id="A0A370KIL6"/>
<evidence type="ECO:0000256" key="1">
    <source>
        <dbReference type="ARBA" id="ARBA00004651"/>
    </source>
</evidence>